<dbReference type="InterPro" id="IPR052196">
    <property type="entry name" value="Bact_Kbp"/>
</dbReference>
<dbReference type="PROSITE" id="PS51782">
    <property type="entry name" value="LYSM"/>
    <property type="match status" value="1"/>
</dbReference>
<evidence type="ECO:0000259" key="1">
    <source>
        <dbReference type="PROSITE" id="PS51782"/>
    </source>
</evidence>
<dbReference type="InterPro" id="IPR036779">
    <property type="entry name" value="LysM_dom_sf"/>
</dbReference>
<keyword evidence="3" id="KW-1185">Reference proteome</keyword>
<dbReference type="Proteomes" id="UP000612329">
    <property type="component" value="Unassembled WGS sequence"/>
</dbReference>
<reference evidence="2" key="1">
    <citation type="journal article" date="2014" name="Int. J. Syst. Evol. Microbiol.">
        <title>Complete genome sequence of Corynebacterium casei LMG S-19264T (=DSM 44701T), isolated from a smear-ripened cheese.</title>
        <authorList>
            <consortium name="US DOE Joint Genome Institute (JGI-PGF)"/>
            <person name="Walter F."/>
            <person name="Albersmeier A."/>
            <person name="Kalinowski J."/>
            <person name="Ruckert C."/>
        </authorList>
    </citation>
    <scope>NUCLEOTIDE SEQUENCE</scope>
    <source>
        <strain evidence="2">JCM 12862</strain>
    </source>
</reference>
<gene>
    <name evidence="2" type="ORF">GCM10007962_23420</name>
</gene>
<accession>A0A8J3BLV3</accession>
<dbReference type="PANTHER" id="PTHR34700:SF4">
    <property type="entry name" value="PHAGE-LIKE ELEMENT PBSX PROTEIN XKDP"/>
    <property type="match status" value="1"/>
</dbReference>
<dbReference type="SMART" id="SM00257">
    <property type="entry name" value="LysM"/>
    <property type="match status" value="1"/>
</dbReference>
<dbReference type="PANTHER" id="PTHR34700">
    <property type="entry name" value="POTASSIUM BINDING PROTEIN KBP"/>
    <property type="match status" value="1"/>
</dbReference>
<evidence type="ECO:0000313" key="3">
    <source>
        <dbReference type="Proteomes" id="UP000612329"/>
    </source>
</evidence>
<organism evidence="2 3">
    <name type="scientific">Yeosuana aromativorans</name>
    <dbReference type="NCBI Taxonomy" id="288019"/>
    <lineage>
        <taxon>Bacteria</taxon>
        <taxon>Pseudomonadati</taxon>
        <taxon>Bacteroidota</taxon>
        <taxon>Flavobacteriia</taxon>
        <taxon>Flavobacteriales</taxon>
        <taxon>Flavobacteriaceae</taxon>
        <taxon>Yeosuana</taxon>
    </lineage>
</organism>
<name>A0A8J3BLV3_9FLAO</name>
<dbReference type="SUPFAM" id="SSF54106">
    <property type="entry name" value="LysM domain"/>
    <property type="match status" value="1"/>
</dbReference>
<dbReference type="Pfam" id="PF01476">
    <property type="entry name" value="LysM"/>
    <property type="match status" value="1"/>
</dbReference>
<dbReference type="AlphaFoldDB" id="A0A8J3BLV3"/>
<dbReference type="Gene3D" id="3.10.350.10">
    <property type="entry name" value="LysM domain"/>
    <property type="match status" value="1"/>
</dbReference>
<reference evidence="2" key="2">
    <citation type="submission" date="2020-09" db="EMBL/GenBank/DDBJ databases">
        <authorList>
            <person name="Sun Q."/>
            <person name="Ohkuma M."/>
        </authorList>
    </citation>
    <scope>NUCLEOTIDE SEQUENCE</scope>
    <source>
        <strain evidence="2">JCM 12862</strain>
    </source>
</reference>
<protein>
    <recommendedName>
        <fullName evidence="1">LysM domain-containing protein</fullName>
    </recommendedName>
</protein>
<dbReference type="InterPro" id="IPR018392">
    <property type="entry name" value="LysM"/>
</dbReference>
<comment type="caution">
    <text evidence="2">The sequence shown here is derived from an EMBL/GenBank/DDBJ whole genome shotgun (WGS) entry which is preliminary data.</text>
</comment>
<dbReference type="CDD" id="cd00118">
    <property type="entry name" value="LysM"/>
    <property type="match status" value="1"/>
</dbReference>
<proteinExistence type="predicted"/>
<feature type="domain" description="LysM" evidence="1">
    <location>
        <begin position="87"/>
        <end position="136"/>
    </location>
</feature>
<evidence type="ECO:0000313" key="2">
    <source>
        <dbReference type="EMBL" id="GGK28525.1"/>
    </source>
</evidence>
<sequence>MRFNILVVLKTNIMTAKEKYQPVLDLGESLHVKDGNVTEENGVLKVKGTTKTQYEKNLLWDKIKEIGGQNPTDIQANIIVEDTSVYHRHTVKSGETLGKIAKHYYGNASKYNDIFKANSNILKNPDLIYPGQELVIPNL</sequence>
<dbReference type="EMBL" id="BMNR01000005">
    <property type="protein sequence ID" value="GGK28525.1"/>
    <property type="molecule type" value="Genomic_DNA"/>
</dbReference>